<feature type="compositionally biased region" description="Polar residues" evidence="1">
    <location>
        <begin position="152"/>
        <end position="161"/>
    </location>
</feature>
<proteinExistence type="predicted"/>
<reference evidence="2 3" key="1">
    <citation type="submission" date="2024-02" db="EMBL/GenBank/DDBJ databases">
        <authorList>
            <person name="Vignale AGUSTIN F."/>
            <person name="Sosa J E."/>
            <person name="Modenutti C."/>
        </authorList>
    </citation>
    <scope>NUCLEOTIDE SEQUENCE [LARGE SCALE GENOMIC DNA]</scope>
</reference>
<dbReference type="Proteomes" id="UP001642360">
    <property type="component" value="Unassembled WGS sequence"/>
</dbReference>
<dbReference type="PANTHER" id="PTHR36884">
    <property type="entry name" value="FIP1[III]-LIKE PROTEIN"/>
    <property type="match status" value="1"/>
</dbReference>
<evidence type="ECO:0000313" key="2">
    <source>
        <dbReference type="EMBL" id="CAK9145659.1"/>
    </source>
</evidence>
<gene>
    <name evidence="2" type="ORF">ILEXP_LOCUS13479</name>
</gene>
<evidence type="ECO:0000256" key="1">
    <source>
        <dbReference type="SAM" id="MobiDB-lite"/>
    </source>
</evidence>
<evidence type="ECO:0000313" key="3">
    <source>
        <dbReference type="Proteomes" id="UP001642360"/>
    </source>
</evidence>
<dbReference type="AlphaFoldDB" id="A0ABC8RRP7"/>
<feature type="region of interest" description="Disordered" evidence="1">
    <location>
        <begin position="150"/>
        <end position="171"/>
    </location>
</feature>
<organism evidence="2 3">
    <name type="scientific">Ilex paraguariensis</name>
    <name type="common">yerba mate</name>
    <dbReference type="NCBI Taxonomy" id="185542"/>
    <lineage>
        <taxon>Eukaryota</taxon>
        <taxon>Viridiplantae</taxon>
        <taxon>Streptophyta</taxon>
        <taxon>Embryophyta</taxon>
        <taxon>Tracheophyta</taxon>
        <taxon>Spermatophyta</taxon>
        <taxon>Magnoliopsida</taxon>
        <taxon>eudicotyledons</taxon>
        <taxon>Gunneridae</taxon>
        <taxon>Pentapetalae</taxon>
        <taxon>asterids</taxon>
        <taxon>campanulids</taxon>
        <taxon>Aquifoliales</taxon>
        <taxon>Aquifoliaceae</taxon>
        <taxon>Ilex</taxon>
    </lineage>
</organism>
<keyword evidence="3" id="KW-1185">Reference proteome</keyword>
<accession>A0ABC8RRP7</accession>
<dbReference type="EMBL" id="CAUOFW020001502">
    <property type="protein sequence ID" value="CAK9145659.1"/>
    <property type="molecule type" value="Genomic_DNA"/>
</dbReference>
<dbReference type="PANTHER" id="PTHR36884:SF4">
    <property type="entry name" value="FIP1[III]-LIKE PROTEIN"/>
    <property type="match status" value="1"/>
</dbReference>
<protein>
    <submittedName>
        <fullName evidence="2">Uncharacterized protein</fullName>
    </submittedName>
</protein>
<dbReference type="InterPro" id="IPR044976">
    <property type="entry name" value="FIPS5/FIPS3-like"/>
</dbReference>
<name>A0ABC8RRP7_9AQUA</name>
<sequence>MYNDRHENMDRIIDVKQKTCKGFNESHVEKLAQLDNSKVETNQNGNEWLDKFPVTQHTEALDIEEGQIITEAINVNPVKKICASADVGQISDVKKLNGEKAKNGYAVVEKNNPRILEVIAKMEKRRERFKEPITLRNDADRVVNPPVDSVVETAQNKQQQRPMRKRRWGGS</sequence>
<comment type="caution">
    <text evidence="2">The sequence shown here is derived from an EMBL/GenBank/DDBJ whole genome shotgun (WGS) entry which is preliminary data.</text>
</comment>
<feature type="compositionally biased region" description="Basic residues" evidence="1">
    <location>
        <begin position="162"/>
        <end position="171"/>
    </location>
</feature>